<proteinExistence type="predicted"/>
<protein>
    <submittedName>
        <fullName evidence="2">Uncharacterized protein</fullName>
    </submittedName>
</protein>
<feature type="region of interest" description="Disordered" evidence="1">
    <location>
        <begin position="1"/>
        <end position="49"/>
    </location>
</feature>
<evidence type="ECO:0000313" key="2">
    <source>
        <dbReference type="EMBL" id="KAL3796214.1"/>
    </source>
</evidence>
<name>A0ABD3Q8L9_9STRA</name>
<gene>
    <name evidence="2" type="ORF">ACHAWO_010494</name>
</gene>
<feature type="compositionally biased region" description="Polar residues" evidence="1">
    <location>
        <begin position="25"/>
        <end position="35"/>
    </location>
</feature>
<evidence type="ECO:0000313" key="3">
    <source>
        <dbReference type="Proteomes" id="UP001530400"/>
    </source>
</evidence>
<feature type="region of interest" description="Disordered" evidence="1">
    <location>
        <begin position="522"/>
        <end position="549"/>
    </location>
</feature>
<dbReference type="EMBL" id="JALLPJ020000299">
    <property type="protein sequence ID" value="KAL3796214.1"/>
    <property type="molecule type" value="Genomic_DNA"/>
</dbReference>
<reference evidence="2 3" key="1">
    <citation type="submission" date="2024-10" db="EMBL/GenBank/DDBJ databases">
        <title>Updated reference genomes for cyclostephanoid diatoms.</title>
        <authorList>
            <person name="Roberts W.R."/>
            <person name="Alverson A.J."/>
        </authorList>
    </citation>
    <scope>NUCLEOTIDE SEQUENCE [LARGE SCALE GENOMIC DNA]</scope>
    <source>
        <strain evidence="2 3">AJA010-31</strain>
    </source>
</reference>
<accession>A0ABD3Q8L9</accession>
<keyword evidence="3" id="KW-1185">Reference proteome</keyword>
<evidence type="ECO:0000256" key="1">
    <source>
        <dbReference type="SAM" id="MobiDB-lite"/>
    </source>
</evidence>
<sequence>MVHPVVPNNQAAASTAARPTAREGSITNETENAPQGQWHPAAMHFFRPPTGNTITAANMKFMNERGIGLVGGVAAQAAQLPEDNTITAANIFMNERGTRLGGAAAQATTNSGENISPQPPKVTRTRVVKGPVPDYTQEEKDQLSPFNPSEKCWKSQDEFLDEAKQHLGKTFGIYRLPVDKTEGNNNPQTNKAFPRMRSSYLCGSCKRKERDLPHTTQGCCGFYMKTVVKKNDAGELALVVTEIVLPRTSLHWTDDKPAPSPVAVEDGIIRKKGDLSPDQIQFVEDEAKKNTDVVEIRRLVAKKWPSDKIWAKLIGILVRNAKDAAGIARKPPPQPFQVCDELRPKVSPFNPNETKWYSYDEFHSQLKSHMAESFGITNLPKLDCEKNKDKGTMTEFPYCRLVFGCGSCRQRVKEMPKDKWGCCGFSIRTTLVRGNKNDKPHIAIREFVLTTNSVHAGYVHEPEEVDTAPKRLEKDLTDDQISILKCFGRRRTDTNTVMAIFKDAFNGMELTRPLVYRVMKKGRSETNNSNNDEKEGTSDNDEGNDKEAKKERFEKCAALGRQIAALAREYPEIYSAVMPELTKLVNKCVPMGNESQNKRKSIDSDGSEDEYNAMVYNEWVSENPPSKKAKKHSLGNV</sequence>
<dbReference type="AlphaFoldDB" id="A0ABD3Q8L9"/>
<dbReference type="Proteomes" id="UP001530400">
    <property type="component" value="Unassembled WGS sequence"/>
</dbReference>
<organism evidence="2 3">
    <name type="scientific">Cyclotella atomus</name>
    <dbReference type="NCBI Taxonomy" id="382360"/>
    <lineage>
        <taxon>Eukaryota</taxon>
        <taxon>Sar</taxon>
        <taxon>Stramenopiles</taxon>
        <taxon>Ochrophyta</taxon>
        <taxon>Bacillariophyta</taxon>
        <taxon>Coscinodiscophyceae</taxon>
        <taxon>Thalassiosirophycidae</taxon>
        <taxon>Stephanodiscales</taxon>
        <taxon>Stephanodiscaceae</taxon>
        <taxon>Cyclotella</taxon>
    </lineage>
</organism>
<comment type="caution">
    <text evidence="2">The sequence shown here is derived from an EMBL/GenBank/DDBJ whole genome shotgun (WGS) entry which is preliminary data.</text>
</comment>
<feature type="compositionally biased region" description="Basic and acidic residues" evidence="1">
    <location>
        <begin position="531"/>
        <end position="549"/>
    </location>
</feature>